<dbReference type="PANTHER" id="PTHR33112">
    <property type="entry name" value="DOMAIN PROTEIN, PUTATIVE-RELATED"/>
    <property type="match status" value="1"/>
</dbReference>
<proteinExistence type="predicted"/>
<dbReference type="InterPro" id="IPR010730">
    <property type="entry name" value="HET"/>
</dbReference>
<evidence type="ECO:0000259" key="1">
    <source>
        <dbReference type="Pfam" id="PF06985"/>
    </source>
</evidence>
<dbReference type="Proteomes" id="UP000250140">
    <property type="component" value="Unassembled WGS sequence"/>
</dbReference>
<dbReference type="OrthoDB" id="5428863at2759"/>
<feature type="domain" description="Heterokaryon incompatibility" evidence="1">
    <location>
        <begin position="2"/>
        <end position="139"/>
    </location>
</feature>
<feature type="non-terminal residue" evidence="2">
    <location>
        <position position="1"/>
    </location>
</feature>
<feature type="non-terminal residue" evidence="2">
    <location>
        <position position="157"/>
    </location>
</feature>
<dbReference type="EMBL" id="KV749826">
    <property type="protein sequence ID" value="OCL07619.1"/>
    <property type="molecule type" value="Genomic_DNA"/>
</dbReference>
<evidence type="ECO:0000313" key="2">
    <source>
        <dbReference type="EMBL" id="OCL07619.1"/>
    </source>
</evidence>
<gene>
    <name evidence="2" type="ORF">AOQ84DRAFT_270125</name>
</gene>
<dbReference type="AlphaFoldDB" id="A0A8E2JS84"/>
<keyword evidence="3" id="KW-1185">Reference proteome</keyword>
<name>A0A8E2JS84_9PEZI</name>
<reference evidence="2 3" key="1">
    <citation type="journal article" date="2016" name="Nat. Commun.">
        <title>Ectomycorrhizal ecology is imprinted in the genome of the dominant symbiotic fungus Cenococcum geophilum.</title>
        <authorList>
            <consortium name="DOE Joint Genome Institute"/>
            <person name="Peter M."/>
            <person name="Kohler A."/>
            <person name="Ohm R.A."/>
            <person name="Kuo A."/>
            <person name="Krutzmann J."/>
            <person name="Morin E."/>
            <person name="Arend M."/>
            <person name="Barry K.W."/>
            <person name="Binder M."/>
            <person name="Choi C."/>
            <person name="Clum A."/>
            <person name="Copeland A."/>
            <person name="Grisel N."/>
            <person name="Haridas S."/>
            <person name="Kipfer T."/>
            <person name="LaButti K."/>
            <person name="Lindquist E."/>
            <person name="Lipzen A."/>
            <person name="Maire R."/>
            <person name="Meier B."/>
            <person name="Mihaltcheva S."/>
            <person name="Molinier V."/>
            <person name="Murat C."/>
            <person name="Poggeler S."/>
            <person name="Quandt C.A."/>
            <person name="Sperisen C."/>
            <person name="Tritt A."/>
            <person name="Tisserant E."/>
            <person name="Crous P.W."/>
            <person name="Henrissat B."/>
            <person name="Nehls U."/>
            <person name="Egli S."/>
            <person name="Spatafora J.W."/>
            <person name="Grigoriev I.V."/>
            <person name="Martin F.M."/>
        </authorList>
    </citation>
    <scope>NUCLEOTIDE SEQUENCE [LARGE SCALE GENOMIC DNA]</scope>
    <source>
        <strain evidence="2 3">CBS 207.34</strain>
    </source>
</reference>
<evidence type="ECO:0000313" key="3">
    <source>
        <dbReference type="Proteomes" id="UP000250140"/>
    </source>
</evidence>
<accession>A0A8E2JS84</accession>
<sequence>NFVALSYVWGSIGGVAMDFRGENSRKKLPNCYSRTIGDAITATKHLGFRYLWVDLYCISRDPAIRHSQIAQMDIIYKSVPIVIIASNEDATYGLPGVSRPQNLQLSCQIEIEHFVSVRLDALNDLEIFKYSTRAWTYQERLFSNCRIAFTGDQAFIE</sequence>
<dbReference type="Pfam" id="PF06985">
    <property type="entry name" value="HET"/>
    <property type="match status" value="1"/>
</dbReference>
<protein>
    <recommendedName>
        <fullName evidence="1">Heterokaryon incompatibility domain-containing protein</fullName>
    </recommendedName>
</protein>
<organism evidence="2 3">
    <name type="scientific">Glonium stellatum</name>
    <dbReference type="NCBI Taxonomy" id="574774"/>
    <lineage>
        <taxon>Eukaryota</taxon>
        <taxon>Fungi</taxon>
        <taxon>Dikarya</taxon>
        <taxon>Ascomycota</taxon>
        <taxon>Pezizomycotina</taxon>
        <taxon>Dothideomycetes</taxon>
        <taxon>Pleosporomycetidae</taxon>
        <taxon>Gloniales</taxon>
        <taxon>Gloniaceae</taxon>
        <taxon>Glonium</taxon>
    </lineage>
</organism>
<dbReference type="PANTHER" id="PTHR33112:SF1">
    <property type="entry name" value="HETEROKARYON INCOMPATIBILITY DOMAIN-CONTAINING PROTEIN"/>
    <property type="match status" value="1"/>
</dbReference>